<dbReference type="InterPro" id="IPR036322">
    <property type="entry name" value="WD40_repeat_dom_sf"/>
</dbReference>
<dbReference type="InterPro" id="IPR019775">
    <property type="entry name" value="WD40_repeat_CS"/>
</dbReference>
<dbReference type="PROSITE" id="PS50294">
    <property type="entry name" value="WD_REPEATS_REGION"/>
    <property type="match status" value="7"/>
</dbReference>
<evidence type="ECO:0000256" key="3">
    <source>
        <dbReference type="ARBA" id="ARBA00022741"/>
    </source>
</evidence>
<reference evidence="8 9" key="1">
    <citation type="submission" date="2018-06" db="EMBL/GenBank/DDBJ databases">
        <title>Comparative genomics of Brasilonema spp. strains.</title>
        <authorList>
            <person name="Alvarenga D.O."/>
            <person name="Fiore M.F."/>
            <person name="Varani A.M."/>
        </authorList>
    </citation>
    <scope>NUCLEOTIDE SEQUENCE [LARGE SCALE GENOMIC DNA]</scope>
    <source>
        <strain evidence="8 9">UFV-OR1</strain>
    </source>
</reference>
<dbReference type="InterPro" id="IPR017441">
    <property type="entry name" value="Protein_kinase_ATP_BS"/>
</dbReference>
<keyword evidence="9" id="KW-1185">Reference proteome</keyword>
<evidence type="ECO:0000313" key="9">
    <source>
        <dbReference type="Proteomes" id="UP000762253"/>
    </source>
</evidence>
<feature type="repeat" description="WD" evidence="5">
    <location>
        <begin position="504"/>
        <end position="545"/>
    </location>
</feature>
<dbReference type="InterPro" id="IPR020472">
    <property type="entry name" value="WD40_PAC1"/>
</dbReference>
<dbReference type="SMART" id="SM00320">
    <property type="entry name" value="WD40"/>
    <property type="match status" value="7"/>
</dbReference>
<dbReference type="InterPro" id="IPR008271">
    <property type="entry name" value="Ser/Thr_kinase_AS"/>
</dbReference>
<dbReference type="Gene3D" id="2.130.10.10">
    <property type="entry name" value="YVTN repeat-like/Quinoprotein amine dehydrogenase"/>
    <property type="match status" value="3"/>
</dbReference>
<dbReference type="Proteomes" id="UP000762253">
    <property type="component" value="Unassembled WGS sequence"/>
</dbReference>
<evidence type="ECO:0000313" key="8">
    <source>
        <dbReference type="EMBL" id="NMF62161.1"/>
    </source>
</evidence>
<dbReference type="SMART" id="SM00220">
    <property type="entry name" value="S_TKc"/>
    <property type="match status" value="1"/>
</dbReference>
<feature type="repeat" description="WD" evidence="5">
    <location>
        <begin position="462"/>
        <end position="503"/>
    </location>
</feature>
<keyword evidence="1 5" id="KW-0853">WD repeat</keyword>
<dbReference type="InterPro" id="IPR000719">
    <property type="entry name" value="Prot_kinase_dom"/>
</dbReference>
<dbReference type="PROSITE" id="PS50011">
    <property type="entry name" value="PROTEIN_KINASE_DOM"/>
    <property type="match status" value="1"/>
</dbReference>
<dbReference type="SUPFAM" id="SSF50978">
    <property type="entry name" value="WD40 repeat-like"/>
    <property type="match status" value="1"/>
</dbReference>
<dbReference type="NCBIfam" id="NF045510">
    <property type="entry name" value="4Cys_prefix_kin"/>
    <property type="match status" value="1"/>
</dbReference>
<dbReference type="SUPFAM" id="SSF56112">
    <property type="entry name" value="Protein kinase-like (PK-like)"/>
    <property type="match status" value="1"/>
</dbReference>
<dbReference type="PANTHER" id="PTHR19920">
    <property type="entry name" value="WD40 PROTEIN CIAO1"/>
    <property type="match status" value="1"/>
</dbReference>
<dbReference type="CDD" id="cd14014">
    <property type="entry name" value="STKc_PknB_like"/>
    <property type="match status" value="1"/>
</dbReference>
<evidence type="ECO:0000256" key="6">
    <source>
        <dbReference type="PROSITE-ProRule" id="PRU10141"/>
    </source>
</evidence>
<dbReference type="PRINTS" id="PR00320">
    <property type="entry name" value="GPROTEINBRPT"/>
</dbReference>
<dbReference type="PROSITE" id="PS00107">
    <property type="entry name" value="PROTEIN_KINASE_ATP"/>
    <property type="match status" value="1"/>
</dbReference>
<dbReference type="PANTHER" id="PTHR19920:SF0">
    <property type="entry name" value="CYTOSOLIC IRON-SULFUR PROTEIN ASSEMBLY PROTEIN CIAO1-RELATED"/>
    <property type="match status" value="1"/>
</dbReference>
<dbReference type="EMBL" id="QMEC01000012">
    <property type="protein sequence ID" value="NMF62161.1"/>
    <property type="molecule type" value="Genomic_DNA"/>
</dbReference>
<dbReference type="InterPro" id="IPR011009">
    <property type="entry name" value="Kinase-like_dom_sf"/>
</dbReference>
<evidence type="ECO:0000256" key="2">
    <source>
        <dbReference type="ARBA" id="ARBA00022737"/>
    </source>
</evidence>
<feature type="repeat" description="WD" evidence="5">
    <location>
        <begin position="378"/>
        <end position="419"/>
    </location>
</feature>
<keyword evidence="4 6" id="KW-0067">ATP-binding</keyword>
<feature type="repeat" description="WD" evidence="5">
    <location>
        <begin position="420"/>
        <end position="461"/>
    </location>
</feature>
<dbReference type="Pfam" id="PF00400">
    <property type="entry name" value="WD40"/>
    <property type="match status" value="7"/>
</dbReference>
<evidence type="ECO:0000256" key="1">
    <source>
        <dbReference type="ARBA" id="ARBA00022574"/>
    </source>
</evidence>
<feature type="binding site" evidence="6">
    <location>
        <position position="64"/>
    </location>
    <ligand>
        <name>ATP</name>
        <dbReference type="ChEBI" id="CHEBI:30616"/>
    </ligand>
</feature>
<proteinExistence type="predicted"/>
<comment type="caution">
    <text evidence="8">The sequence shown here is derived from an EMBL/GenBank/DDBJ whole genome shotgun (WGS) entry which is preliminary data.</text>
</comment>
<keyword evidence="3 6" id="KW-0547">Nucleotide-binding</keyword>
<evidence type="ECO:0000256" key="5">
    <source>
        <dbReference type="PROSITE-ProRule" id="PRU00221"/>
    </source>
</evidence>
<sequence>MSYCLNPNCQKHQNPEHGNFCISCGTKLLLKDRYRAISQLGEGGFGKTYRAVDQDRMNEFCVIKQFSPSPEIQGNSQALNKAIELFNQEAIRLYELGMHERIPNLLASFEQNKCLYLVQEFVDGQNLLQELERYGVYNESQIWQFLNDLLPVLKFIHERGVIHRDIKPENIICRQKDRALALIDFGVSKQASGTVMSVNRGTMAGTPGYAPNEQIRSGEAYPASDLYALGATCLHLITGIHPSNLYSSWESRWLWREHLEKTDVTISKRLGEVLDKLLQERVGDRYQSVDQVLRDIHATTSSANIPETVISNPTPPSTITQTWECLHTLTGHAASVRSVVISPDGQTIASGSDDSTIKLWHLGSASLIRTLTSHSGLLKREATWFTCLVFSRDGQTLASASLDKSIKIWDWGSGKHIRNLKGHSDSVYAIAISPDGLSLASSSRDNTIKVWSLPTGEQIRNLMGHSNSVCALAISPDGQTLVSGSRDNTIKVWNLISGKLLSTFTGHTDWVSGIAISPNGKTLISVSRDKTIQQWHLNNGTMIRSLVGHSDWVSAVAISPNGQILATGSRDKTIKLWDMGNGQLIATLTGHLDLIHSLTISPNGKSIVSSSNDGAVKIWRCH</sequence>
<accession>A0ABX1M3L0</accession>
<protein>
    <recommendedName>
        <fullName evidence="7">Protein kinase domain-containing protein</fullName>
    </recommendedName>
</protein>
<feature type="repeat" description="WD" evidence="5">
    <location>
        <begin position="588"/>
        <end position="622"/>
    </location>
</feature>
<feature type="repeat" description="WD" evidence="5">
    <location>
        <begin position="546"/>
        <end position="587"/>
    </location>
</feature>
<evidence type="ECO:0000259" key="7">
    <source>
        <dbReference type="PROSITE" id="PS50011"/>
    </source>
</evidence>
<dbReference type="InterPro" id="IPR001680">
    <property type="entry name" value="WD40_rpt"/>
</dbReference>
<dbReference type="PROSITE" id="PS00108">
    <property type="entry name" value="PROTEIN_KINASE_ST"/>
    <property type="match status" value="1"/>
</dbReference>
<gene>
    <name evidence="8" type="ORF">DP115_04895</name>
</gene>
<feature type="domain" description="Protein kinase" evidence="7">
    <location>
        <begin position="34"/>
        <end position="300"/>
    </location>
</feature>
<dbReference type="CDD" id="cd00200">
    <property type="entry name" value="WD40"/>
    <property type="match status" value="1"/>
</dbReference>
<dbReference type="PROSITE" id="PS00678">
    <property type="entry name" value="WD_REPEATS_1"/>
    <property type="match status" value="2"/>
</dbReference>
<dbReference type="InterPro" id="IPR015943">
    <property type="entry name" value="WD40/YVTN_repeat-like_dom_sf"/>
</dbReference>
<dbReference type="Pfam" id="PF00069">
    <property type="entry name" value="Pkinase"/>
    <property type="match status" value="1"/>
</dbReference>
<feature type="repeat" description="WD" evidence="5">
    <location>
        <begin position="329"/>
        <end position="370"/>
    </location>
</feature>
<keyword evidence="2" id="KW-0677">Repeat</keyword>
<name>A0ABX1M3L0_9CYAN</name>
<dbReference type="PROSITE" id="PS50082">
    <property type="entry name" value="WD_REPEATS_2"/>
    <property type="match status" value="7"/>
</dbReference>
<dbReference type="Gene3D" id="1.10.510.10">
    <property type="entry name" value="Transferase(Phosphotransferase) domain 1"/>
    <property type="match status" value="1"/>
</dbReference>
<dbReference type="RefSeq" id="WP_169263758.1">
    <property type="nucleotide sequence ID" value="NZ_QMEC01000012.1"/>
</dbReference>
<organism evidence="8 9">
    <name type="scientific">Brasilonema octagenarum UFV-OR1</name>
    <dbReference type="NCBI Taxonomy" id="417115"/>
    <lineage>
        <taxon>Bacteria</taxon>
        <taxon>Bacillati</taxon>
        <taxon>Cyanobacteriota</taxon>
        <taxon>Cyanophyceae</taxon>
        <taxon>Nostocales</taxon>
        <taxon>Scytonemataceae</taxon>
        <taxon>Brasilonema</taxon>
        <taxon>Octagenarum group</taxon>
    </lineage>
</organism>
<dbReference type="Gene3D" id="3.30.200.20">
    <property type="entry name" value="Phosphorylase Kinase, domain 1"/>
    <property type="match status" value="1"/>
</dbReference>
<evidence type="ECO:0000256" key="4">
    <source>
        <dbReference type="ARBA" id="ARBA00022840"/>
    </source>
</evidence>